<evidence type="ECO:0000313" key="2">
    <source>
        <dbReference type="Proteomes" id="UP001162060"/>
    </source>
</evidence>
<gene>
    <name evidence="1" type="ORF">PM001_LOCUS20636</name>
</gene>
<organism evidence="1 2">
    <name type="scientific">Peronospora matthiolae</name>
    <dbReference type="NCBI Taxonomy" id="2874970"/>
    <lineage>
        <taxon>Eukaryota</taxon>
        <taxon>Sar</taxon>
        <taxon>Stramenopiles</taxon>
        <taxon>Oomycota</taxon>
        <taxon>Peronosporomycetes</taxon>
        <taxon>Peronosporales</taxon>
        <taxon>Peronosporaceae</taxon>
        <taxon>Peronospora</taxon>
    </lineage>
</organism>
<proteinExistence type="predicted"/>
<dbReference type="EMBL" id="CAKLBY020000221">
    <property type="protein sequence ID" value="CAK7935486.1"/>
    <property type="molecule type" value="Genomic_DNA"/>
</dbReference>
<protein>
    <recommendedName>
        <fullName evidence="3">LAGLIDADG endonuclease</fullName>
    </recommendedName>
</protein>
<reference evidence="1" key="1">
    <citation type="submission" date="2024-01" db="EMBL/GenBank/DDBJ databases">
        <authorList>
            <person name="Webb A."/>
        </authorList>
    </citation>
    <scope>NUCLEOTIDE SEQUENCE</scope>
    <source>
        <strain evidence="1">Pm1</strain>
    </source>
</reference>
<dbReference type="AlphaFoldDB" id="A0AAV1UMC7"/>
<dbReference type="Proteomes" id="UP001162060">
    <property type="component" value="Unassembled WGS sequence"/>
</dbReference>
<comment type="caution">
    <text evidence="1">The sequence shown here is derived from an EMBL/GenBank/DDBJ whole genome shotgun (WGS) entry which is preliminary data.</text>
</comment>
<evidence type="ECO:0008006" key="3">
    <source>
        <dbReference type="Google" id="ProtNLM"/>
    </source>
</evidence>
<name>A0AAV1UMC7_9STRA</name>
<sequence>MIMRRISKLHRILKPALKYFLSKMLVTISLTLGNWSYRNLNVIYVVTARKLDVALITTEIVHVTILDVKCVTSVYQRVGTALIYSLKHLDRDVVTRLFNVMRKPKHVHCNNRFFQLALYKVLKIIEVPTEALREALAEIGSSKVMR</sequence>
<evidence type="ECO:0000313" key="1">
    <source>
        <dbReference type="EMBL" id="CAK7935486.1"/>
    </source>
</evidence>
<accession>A0AAV1UMC7</accession>